<proteinExistence type="predicted"/>
<evidence type="ECO:0000313" key="1">
    <source>
        <dbReference type="EMBL" id="KAI0091387.1"/>
    </source>
</evidence>
<comment type="caution">
    <text evidence="1">The sequence shown here is derived from an EMBL/GenBank/DDBJ whole genome shotgun (WGS) entry which is preliminary data.</text>
</comment>
<evidence type="ECO:0000313" key="2">
    <source>
        <dbReference type="Proteomes" id="UP001055072"/>
    </source>
</evidence>
<organism evidence="1 2">
    <name type="scientific">Irpex rosettiformis</name>
    <dbReference type="NCBI Taxonomy" id="378272"/>
    <lineage>
        <taxon>Eukaryota</taxon>
        <taxon>Fungi</taxon>
        <taxon>Dikarya</taxon>
        <taxon>Basidiomycota</taxon>
        <taxon>Agaricomycotina</taxon>
        <taxon>Agaricomycetes</taxon>
        <taxon>Polyporales</taxon>
        <taxon>Irpicaceae</taxon>
        <taxon>Irpex</taxon>
    </lineage>
</organism>
<dbReference type="EMBL" id="MU274905">
    <property type="protein sequence ID" value="KAI0091387.1"/>
    <property type="molecule type" value="Genomic_DNA"/>
</dbReference>
<reference evidence="1" key="1">
    <citation type="journal article" date="2021" name="Environ. Microbiol.">
        <title>Gene family expansions and transcriptome signatures uncover fungal adaptations to wood decay.</title>
        <authorList>
            <person name="Hage H."/>
            <person name="Miyauchi S."/>
            <person name="Viragh M."/>
            <person name="Drula E."/>
            <person name="Min B."/>
            <person name="Chaduli D."/>
            <person name="Navarro D."/>
            <person name="Favel A."/>
            <person name="Norest M."/>
            <person name="Lesage-Meessen L."/>
            <person name="Balint B."/>
            <person name="Merenyi Z."/>
            <person name="de Eugenio L."/>
            <person name="Morin E."/>
            <person name="Martinez A.T."/>
            <person name="Baldrian P."/>
            <person name="Stursova M."/>
            <person name="Martinez M.J."/>
            <person name="Novotny C."/>
            <person name="Magnuson J.K."/>
            <person name="Spatafora J.W."/>
            <person name="Maurice S."/>
            <person name="Pangilinan J."/>
            <person name="Andreopoulos W."/>
            <person name="LaButti K."/>
            <person name="Hundley H."/>
            <person name="Na H."/>
            <person name="Kuo A."/>
            <person name="Barry K."/>
            <person name="Lipzen A."/>
            <person name="Henrissat B."/>
            <person name="Riley R."/>
            <person name="Ahrendt S."/>
            <person name="Nagy L.G."/>
            <person name="Grigoriev I.V."/>
            <person name="Martin F."/>
            <person name="Rosso M.N."/>
        </authorList>
    </citation>
    <scope>NUCLEOTIDE SEQUENCE</scope>
    <source>
        <strain evidence="1">CBS 384.51</strain>
    </source>
</reference>
<accession>A0ACB8UAH4</accession>
<keyword evidence="2" id="KW-1185">Reference proteome</keyword>
<name>A0ACB8UAH4_9APHY</name>
<gene>
    <name evidence="1" type="ORF">BDY19DRAFT_886012</name>
</gene>
<dbReference type="Proteomes" id="UP001055072">
    <property type="component" value="Unassembled WGS sequence"/>
</dbReference>
<sequence length="384" mass="43298">MRERARGRMCYSVPLIIFMDDVSGNISKQWNKHFVAYMSNGNLPREMIEKEFCVRFVTSSPHASPMELMQAIRDSISAAAESGVDAWDCMNDEEVLLLVYALFFTGDNPMQAELCSQLGLQGNFFCRTCYVGGTRDFKSSLEGYASLFKEGRSRHPSETAEEISKQVRTSIQPGAQSEIENIRRSSGVRDTGLDEVISTIVEMGKKLRGKLTQPPLSESDIKNRLREELQDLLQQREVKDCINPLLGLPGVDIHKDTPTEILHTVLLGVVKYFWAQTVALIEKAKSLSLLQARMQSLTTHGLNLPSFAPEYICHYRGGLIGKHFKSIAQVMPFIIYDLVPSNVLDAWNVIGDLVMLLWHTEIDDREKYLVSCLSLCGLEYYALD</sequence>
<protein>
    <submittedName>
        <fullName evidence="1">Uncharacterized protein</fullName>
    </submittedName>
</protein>